<evidence type="ECO:0000313" key="3">
    <source>
        <dbReference type="Proteomes" id="UP000507470"/>
    </source>
</evidence>
<feature type="transmembrane region" description="Helical" evidence="1">
    <location>
        <begin position="419"/>
        <end position="438"/>
    </location>
</feature>
<keyword evidence="1" id="KW-0472">Membrane</keyword>
<evidence type="ECO:0000313" key="2">
    <source>
        <dbReference type="EMBL" id="CAC5387903.1"/>
    </source>
</evidence>
<keyword evidence="1" id="KW-1133">Transmembrane helix</keyword>
<name>A0A6J8BV78_MYTCO</name>
<proteinExistence type="predicted"/>
<accession>A0A6J8BV78</accession>
<sequence length="447" mass="51027">MMVRDKPMGYIFLDGNTQFWLRRSDTIVVHLNKGDDVWVKSFDVTYSCLDVYVAYDHPSNATYWLQNDKQDDFQAYCPFGGENCYTFIANRASFSGINMSRLNPNRSFALLRHLNPDGTQWETRLEQLSGYKKQSLGYFYDSYPDYNQPKRVGTNCHFIYLGLLPISLARYNNTQGYRANGKDFTFHNCDRTPNSYFAFYFNLHSDPYPGWMPNDFTTDWKDTSVKLKHIHYMPDYFYFQFLIHMGGCGGLDSPQSYNGSLAAVGIPFNIPISATIQQVRPSTKQPTNPVITSQLSVFTTIPFVTSNQVHNSRSFVFPTIKPITSNHVTASLSSVFSTKQLVTSNHVTTSRWNSSKGCICSCNNDIQRISHFRGKHRTKEQIKQELQKLRDIIKISKNSTSAAIRSLISINSDERITSTGMGVSAIILIVLPFTLMIATDCSNMYRK</sequence>
<reference evidence="2 3" key="1">
    <citation type="submission" date="2020-06" db="EMBL/GenBank/DDBJ databases">
        <authorList>
            <person name="Li R."/>
            <person name="Bekaert M."/>
        </authorList>
    </citation>
    <scope>NUCLEOTIDE SEQUENCE [LARGE SCALE GENOMIC DNA]</scope>
    <source>
        <strain evidence="3">wild</strain>
    </source>
</reference>
<evidence type="ECO:0000256" key="1">
    <source>
        <dbReference type="SAM" id="Phobius"/>
    </source>
</evidence>
<keyword evidence="1" id="KW-0812">Transmembrane</keyword>
<dbReference type="EMBL" id="CACVKT020004065">
    <property type="protein sequence ID" value="CAC5387903.1"/>
    <property type="molecule type" value="Genomic_DNA"/>
</dbReference>
<gene>
    <name evidence="2" type="ORF">MCOR_23184</name>
</gene>
<dbReference type="Proteomes" id="UP000507470">
    <property type="component" value="Unassembled WGS sequence"/>
</dbReference>
<protein>
    <submittedName>
        <fullName evidence="2">Uncharacterized protein</fullName>
    </submittedName>
</protein>
<keyword evidence="3" id="KW-1185">Reference proteome</keyword>
<dbReference type="OrthoDB" id="6059867at2759"/>
<organism evidence="2 3">
    <name type="scientific">Mytilus coruscus</name>
    <name type="common">Sea mussel</name>
    <dbReference type="NCBI Taxonomy" id="42192"/>
    <lineage>
        <taxon>Eukaryota</taxon>
        <taxon>Metazoa</taxon>
        <taxon>Spiralia</taxon>
        <taxon>Lophotrochozoa</taxon>
        <taxon>Mollusca</taxon>
        <taxon>Bivalvia</taxon>
        <taxon>Autobranchia</taxon>
        <taxon>Pteriomorphia</taxon>
        <taxon>Mytilida</taxon>
        <taxon>Mytiloidea</taxon>
        <taxon>Mytilidae</taxon>
        <taxon>Mytilinae</taxon>
        <taxon>Mytilus</taxon>
    </lineage>
</organism>
<dbReference type="AlphaFoldDB" id="A0A6J8BV78"/>